<evidence type="ECO:0000259" key="2">
    <source>
        <dbReference type="Pfam" id="PF00188"/>
    </source>
</evidence>
<dbReference type="InterPro" id="IPR035940">
    <property type="entry name" value="CAP_sf"/>
</dbReference>
<dbReference type="CDD" id="cd05379">
    <property type="entry name" value="CAP_bacterial"/>
    <property type="match status" value="1"/>
</dbReference>
<evidence type="ECO:0000313" key="4">
    <source>
        <dbReference type="Proteomes" id="UP000054314"/>
    </source>
</evidence>
<feature type="compositionally biased region" description="Acidic residues" evidence="1">
    <location>
        <begin position="196"/>
        <end position="240"/>
    </location>
</feature>
<comment type="caution">
    <text evidence="3">The sequence shown here is derived from an EMBL/GenBank/DDBJ whole genome shotgun (WGS) entry which is preliminary data.</text>
</comment>
<name>A0A0A0BS50_9CELL</name>
<dbReference type="InterPro" id="IPR014044">
    <property type="entry name" value="CAP_dom"/>
</dbReference>
<dbReference type="EMBL" id="AXCZ01000161">
    <property type="protein sequence ID" value="KGM09989.1"/>
    <property type="molecule type" value="Genomic_DNA"/>
</dbReference>
<evidence type="ECO:0000256" key="1">
    <source>
        <dbReference type="SAM" id="MobiDB-lite"/>
    </source>
</evidence>
<dbReference type="PANTHER" id="PTHR31157">
    <property type="entry name" value="SCP DOMAIN-CONTAINING PROTEIN"/>
    <property type="match status" value="1"/>
</dbReference>
<feature type="compositionally biased region" description="Low complexity" evidence="1">
    <location>
        <begin position="155"/>
        <end position="178"/>
    </location>
</feature>
<dbReference type="AlphaFoldDB" id="A0A0A0BS50"/>
<dbReference type="SUPFAM" id="SSF55797">
    <property type="entry name" value="PR-1-like"/>
    <property type="match status" value="1"/>
</dbReference>
<dbReference type="Pfam" id="PF00188">
    <property type="entry name" value="CAP"/>
    <property type="match status" value="1"/>
</dbReference>
<feature type="region of interest" description="Disordered" evidence="1">
    <location>
        <begin position="150"/>
        <end position="265"/>
    </location>
</feature>
<gene>
    <name evidence="3" type="ORF">N869_10625</name>
</gene>
<feature type="domain" description="SCP" evidence="2">
    <location>
        <begin position="36"/>
        <end position="138"/>
    </location>
</feature>
<sequence length="323" mass="33497">MSAFMLTTALALVMWVFVPMGEGADHAQAGPSEDLLALVNAARAEAGAGPLTLDPSMTQVATAWSGRMAEAGSISHNPDYAGQIPSGWSAAAENVAFNRPADVNRLHTQWMNSEGHRANILNPRFTHIGIGVVISGGSAWGTQVFATYGTPPAAPREAPASRSQERTAPAEPTAAATPSPEPAAEPEPERAPSPSDSDEAREDEQPEPEPEPDPAEPEAEEDAPEEDPEAEVDAEEEGDEPAPVTVTPSADPAPAPVLSADAGAEGDLTADAPRIDIAPLADALAIGRLQEIEETPRVVFAGGVASVLLSGLALMARRPRGLR</sequence>
<keyword evidence="4" id="KW-1185">Reference proteome</keyword>
<reference evidence="3 4" key="1">
    <citation type="submission" date="2013-08" db="EMBL/GenBank/DDBJ databases">
        <title>Genome sequencing of Cellulomonas bogoriensis 69B4.</title>
        <authorList>
            <person name="Chen F."/>
            <person name="Li Y."/>
            <person name="Wang G."/>
        </authorList>
    </citation>
    <scope>NUCLEOTIDE SEQUENCE [LARGE SCALE GENOMIC DNA]</scope>
    <source>
        <strain evidence="3 4">69B4</strain>
    </source>
</reference>
<dbReference type="PANTHER" id="PTHR31157:SF1">
    <property type="entry name" value="SCP DOMAIN-CONTAINING PROTEIN"/>
    <property type="match status" value="1"/>
</dbReference>
<organism evidence="3 4">
    <name type="scientific">Cellulomonas bogoriensis 69B4 = DSM 16987</name>
    <dbReference type="NCBI Taxonomy" id="1386082"/>
    <lineage>
        <taxon>Bacteria</taxon>
        <taxon>Bacillati</taxon>
        <taxon>Actinomycetota</taxon>
        <taxon>Actinomycetes</taxon>
        <taxon>Micrococcales</taxon>
        <taxon>Cellulomonadaceae</taxon>
        <taxon>Cellulomonas</taxon>
    </lineage>
</organism>
<proteinExistence type="predicted"/>
<protein>
    <recommendedName>
        <fullName evidence="2">SCP domain-containing protein</fullName>
    </recommendedName>
</protein>
<evidence type="ECO:0000313" key="3">
    <source>
        <dbReference type="EMBL" id="KGM09989.1"/>
    </source>
</evidence>
<accession>A0A0A0BS50</accession>
<dbReference type="Proteomes" id="UP000054314">
    <property type="component" value="Unassembled WGS sequence"/>
</dbReference>
<dbReference type="Gene3D" id="3.40.33.10">
    <property type="entry name" value="CAP"/>
    <property type="match status" value="1"/>
</dbReference>